<proteinExistence type="predicted"/>
<dbReference type="Proteomes" id="UP000294546">
    <property type="component" value="Unassembled WGS sequence"/>
</dbReference>
<evidence type="ECO:0000313" key="2">
    <source>
        <dbReference type="Proteomes" id="UP000294546"/>
    </source>
</evidence>
<keyword evidence="2" id="KW-1185">Reference proteome</keyword>
<gene>
    <name evidence="1" type="ORF">CLV83_2356</name>
</gene>
<organism evidence="1 2">
    <name type="scientific">Marinobacterium mangrovicola</name>
    <dbReference type="NCBI Taxonomy" id="1476959"/>
    <lineage>
        <taxon>Bacteria</taxon>
        <taxon>Pseudomonadati</taxon>
        <taxon>Pseudomonadota</taxon>
        <taxon>Gammaproteobacteria</taxon>
        <taxon>Oceanospirillales</taxon>
        <taxon>Oceanospirillaceae</taxon>
        <taxon>Marinobacterium</taxon>
    </lineage>
</organism>
<protein>
    <submittedName>
        <fullName evidence="1">Uncharacterized protein</fullName>
    </submittedName>
</protein>
<accession>A0A4R1GGA0</accession>
<dbReference type="AlphaFoldDB" id="A0A4R1GGA0"/>
<reference evidence="1 2" key="1">
    <citation type="submission" date="2019-03" db="EMBL/GenBank/DDBJ databases">
        <title>Genomic Encyclopedia of Archaeal and Bacterial Type Strains, Phase II (KMG-II): from individual species to whole genera.</title>
        <authorList>
            <person name="Goeker M."/>
        </authorList>
    </citation>
    <scope>NUCLEOTIDE SEQUENCE [LARGE SCALE GENOMIC DNA]</scope>
    <source>
        <strain evidence="1 2">DSM 27697</strain>
    </source>
</reference>
<dbReference type="EMBL" id="SMFU01000008">
    <property type="protein sequence ID" value="TCK07487.1"/>
    <property type="molecule type" value="Genomic_DNA"/>
</dbReference>
<sequence>MFITEVFIFEVFVTEELSAQLFGALQCRAPWVLTD</sequence>
<comment type="caution">
    <text evidence="1">The sequence shown here is derived from an EMBL/GenBank/DDBJ whole genome shotgun (WGS) entry which is preliminary data.</text>
</comment>
<evidence type="ECO:0000313" key="1">
    <source>
        <dbReference type="EMBL" id="TCK07487.1"/>
    </source>
</evidence>
<name>A0A4R1GGA0_9GAMM</name>